<dbReference type="SMART" id="SM00239">
    <property type="entry name" value="C2"/>
    <property type="match status" value="2"/>
</dbReference>
<dbReference type="GO" id="GO:0046928">
    <property type="term" value="P:regulation of neurotransmitter secretion"/>
    <property type="evidence" value="ECO:0007669"/>
    <property type="project" value="TreeGrafter"/>
</dbReference>
<evidence type="ECO:0000256" key="4">
    <source>
        <dbReference type="SAM" id="Phobius"/>
    </source>
</evidence>
<dbReference type="SUPFAM" id="SSF49562">
    <property type="entry name" value="C2 domain (Calcium/lipid-binding domain, CaLB)"/>
    <property type="match status" value="2"/>
</dbReference>
<feature type="domain" description="C2" evidence="5">
    <location>
        <begin position="267"/>
        <end position="384"/>
    </location>
</feature>
<dbReference type="PROSITE" id="PS50004">
    <property type="entry name" value="C2"/>
    <property type="match status" value="2"/>
</dbReference>
<feature type="region of interest" description="Disordered" evidence="3">
    <location>
        <begin position="1"/>
        <end position="69"/>
    </location>
</feature>
<keyword evidence="4" id="KW-0472">Membrane</keyword>
<dbReference type="Pfam" id="PF00168">
    <property type="entry name" value="C2"/>
    <property type="match status" value="2"/>
</dbReference>
<evidence type="ECO:0000313" key="7">
    <source>
        <dbReference type="Proteomes" id="UP000186922"/>
    </source>
</evidence>
<dbReference type="CDD" id="cd08376">
    <property type="entry name" value="C2B_MCTP_PRT"/>
    <property type="match status" value="1"/>
</dbReference>
<dbReference type="CDD" id="cd08377">
    <property type="entry name" value="C2C_MCTP_PRT"/>
    <property type="match status" value="1"/>
</dbReference>
<proteinExistence type="predicted"/>
<gene>
    <name evidence="6" type="primary">RvY_10176</name>
    <name evidence="6" type="synonym">RvY_10176.1</name>
    <name evidence="6" type="ORF">RvY_10176-1</name>
</gene>
<protein>
    <recommendedName>
        <fullName evidence="5">C2 domain-containing protein</fullName>
    </recommendedName>
</protein>
<accession>A0A1D1VGE5</accession>
<keyword evidence="4" id="KW-1133">Transmembrane helix</keyword>
<feature type="domain" description="C2" evidence="5">
    <location>
        <begin position="422"/>
        <end position="547"/>
    </location>
</feature>
<dbReference type="GO" id="GO:0005509">
    <property type="term" value="F:calcium ion binding"/>
    <property type="evidence" value="ECO:0007669"/>
    <property type="project" value="TreeGrafter"/>
</dbReference>
<feature type="region of interest" description="Disordered" evidence="3">
    <location>
        <begin position="82"/>
        <end position="110"/>
    </location>
</feature>
<feature type="transmembrane region" description="Helical" evidence="4">
    <location>
        <begin position="632"/>
        <end position="656"/>
    </location>
</feature>
<dbReference type="InterPro" id="IPR035892">
    <property type="entry name" value="C2_domain_sf"/>
</dbReference>
<evidence type="ECO:0000256" key="1">
    <source>
        <dbReference type="ARBA" id="ARBA00022723"/>
    </source>
</evidence>
<dbReference type="Gene3D" id="2.60.40.150">
    <property type="entry name" value="C2 domain"/>
    <property type="match status" value="2"/>
</dbReference>
<evidence type="ECO:0000256" key="2">
    <source>
        <dbReference type="ARBA" id="ARBA00022837"/>
    </source>
</evidence>
<feature type="compositionally biased region" description="Low complexity" evidence="3">
    <location>
        <begin position="90"/>
        <end position="103"/>
    </location>
</feature>
<keyword evidence="1" id="KW-0479">Metal-binding</keyword>
<name>A0A1D1VGE5_RAMVA</name>
<dbReference type="Proteomes" id="UP000186922">
    <property type="component" value="Unassembled WGS sequence"/>
</dbReference>
<dbReference type="EMBL" id="BDGG01000005">
    <property type="protein sequence ID" value="GAU99132.1"/>
    <property type="molecule type" value="Genomic_DNA"/>
</dbReference>
<keyword evidence="2" id="KW-0106">Calcium</keyword>
<dbReference type="InterPro" id="IPR000008">
    <property type="entry name" value="C2_dom"/>
</dbReference>
<comment type="caution">
    <text evidence="6">The sequence shown here is derived from an EMBL/GenBank/DDBJ whole genome shotgun (WGS) entry which is preliminary data.</text>
</comment>
<dbReference type="OrthoDB" id="5973539at2759"/>
<keyword evidence="7" id="KW-1185">Reference proteome</keyword>
<evidence type="ECO:0000313" key="6">
    <source>
        <dbReference type="EMBL" id="GAU99132.1"/>
    </source>
</evidence>
<feature type="transmembrane region" description="Helical" evidence="4">
    <location>
        <begin position="751"/>
        <end position="781"/>
    </location>
</feature>
<dbReference type="GO" id="GO:0030672">
    <property type="term" value="C:synaptic vesicle membrane"/>
    <property type="evidence" value="ECO:0007669"/>
    <property type="project" value="TreeGrafter"/>
</dbReference>
<dbReference type="PRINTS" id="PR00360">
    <property type="entry name" value="C2DOMAIN"/>
</dbReference>
<dbReference type="PANTHER" id="PTHR45911">
    <property type="entry name" value="C2 DOMAIN-CONTAINING PROTEIN"/>
    <property type="match status" value="1"/>
</dbReference>
<sequence length="869" mass="97945">MEEQQHHPMGGGSGNNTENQHKRDLNVDVDVLDSSLSSHMDHQESVHINMEAPPNDKEQDAKTAPTSKFNLLKKFKSKSFLIKKPKPEADNAANLTTNADSNAGPDANQDEANLEKKRGLFAQGGRSRSFPNLGQIMATKLNALKELRNHHEATEVPHPLSPVEAGKVEFPDMINSPPPGASVPPNTSSSAWDFEPISFQSALTVSTASSGSKKLVFESPGLTPPKTAASEKPSDEPAVEQPKDLTELAEAAESAKGTIQNKFLEGKPEPPARTVGVTKGKAWVNSVTIFLYEAKHLPAMDTNGLSDPFCKFKLGAEKYKSRTVHKSLNPRWMEQFVLYIYESDSRKLNITVWDWDRGIKNDFIGKTTLDLDTLESEKLHDLWLEIDDDHGAPCGSVHLSVMISGKKLISAAGKTGKEGEVTKEEVDAALIDKYGLKNTMKCMGDVGTVTVKVFRGYGLRAADLNGKSDPYCVLQLVNARMQTQVELKTLDPEWNREFTFPVNDIHAVLDVTVYDMDQDKKSDFLGRIAVPLLKIHNRERRWYALKDQNLIGRTKGSILLEMDMLYNPVRAAVRTFKPREARLNQEETKFRRQVLLRNVHRMRSIAAPFGEMAQFARSCLQWESRSRSITAFFVYMLSVYFFELWMAPVALLGIFLKHYVKQQLVQTTYARDPHHDELMEYDDVVLEEDEDWMEEDPNKLPSVVNKMGSSNNIVHKVKLAQEQLRLVQNLLGFAADLCERMQNTVAFAVPWLSHLAVIILAVVAVVLYFVPLRAILLIYGVHKFTKKLRKPHSLGNNELLDFMSRVYTVEEVKQYREFRPREVPGFVPNRQVREAVEEDTPSSGETNGPAKLFHRASTKIRLNPPQRFD</sequence>
<evidence type="ECO:0000259" key="5">
    <source>
        <dbReference type="PROSITE" id="PS50004"/>
    </source>
</evidence>
<dbReference type="STRING" id="947166.A0A1D1VGE5"/>
<keyword evidence="4" id="KW-0812">Transmembrane</keyword>
<dbReference type="PANTHER" id="PTHR45911:SF4">
    <property type="entry name" value="MULTIPLE C2 AND TRANSMEMBRANE DOMAIN-CONTAINING PROTEIN"/>
    <property type="match status" value="1"/>
</dbReference>
<organism evidence="6 7">
    <name type="scientific">Ramazzottius varieornatus</name>
    <name type="common">Water bear</name>
    <name type="synonym">Tardigrade</name>
    <dbReference type="NCBI Taxonomy" id="947166"/>
    <lineage>
        <taxon>Eukaryota</taxon>
        <taxon>Metazoa</taxon>
        <taxon>Ecdysozoa</taxon>
        <taxon>Tardigrada</taxon>
        <taxon>Eutardigrada</taxon>
        <taxon>Parachela</taxon>
        <taxon>Hypsibioidea</taxon>
        <taxon>Ramazzottiidae</taxon>
        <taxon>Ramazzottius</taxon>
    </lineage>
</organism>
<dbReference type="FunFam" id="2.60.40.150:FF:000167">
    <property type="entry name" value="Multiple C2 domains, transmembrane 2a"/>
    <property type="match status" value="1"/>
</dbReference>
<evidence type="ECO:0000256" key="3">
    <source>
        <dbReference type="SAM" id="MobiDB-lite"/>
    </source>
</evidence>
<feature type="compositionally biased region" description="Low complexity" evidence="3">
    <location>
        <begin position="28"/>
        <end position="38"/>
    </location>
</feature>
<feature type="region of interest" description="Disordered" evidence="3">
    <location>
        <begin position="216"/>
        <end position="242"/>
    </location>
</feature>
<reference evidence="6 7" key="1">
    <citation type="journal article" date="2016" name="Nat. Commun.">
        <title>Extremotolerant tardigrade genome and improved radiotolerance of human cultured cells by tardigrade-unique protein.</title>
        <authorList>
            <person name="Hashimoto T."/>
            <person name="Horikawa D.D."/>
            <person name="Saito Y."/>
            <person name="Kuwahara H."/>
            <person name="Kozuka-Hata H."/>
            <person name="Shin-I T."/>
            <person name="Minakuchi Y."/>
            <person name="Ohishi K."/>
            <person name="Motoyama A."/>
            <person name="Aizu T."/>
            <person name="Enomoto A."/>
            <person name="Kondo K."/>
            <person name="Tanaka S."/>
            <person name="Hara Y."/>
            <person name="Koshikawa S."/>
            <person name="Sagara H."/>
            <person name="Miura T."/>
            <person name="Yokobori S."/>
            <person name="Miyagawa K."/>
            <person name="Suzuki Y."/>
            <person name="Kubo T."/>
            <person name="Oyama M."/>
            <person name="Kohara Y."/>
            <person name="Fujiyama A."/>
            <person name="Arakawa K."/>
            <person name="Katayama T."/>
            <person name="Toyoda A."/>
            <person name="Kunieda T."/>
        </authorList>
    </citation>
    <scope>NUCLEOTIDE SEQUENCE [LARGE SCALE GENOMIC DNA]</scope>
    <source>
        <strain evidence="6 7">YOKOZUNA-1</strain>
    </source>
</reference>
<dbReference type="AlphaFoldDB" id="A0A1D1VGE5"/>
<feature type="region of interest" description="Disordered" evidence="3">
    <location>
        <begin position="834"/>
        <end position="869"/>
    </location>
</feature>